<organism evidence="2 3">
    <name type="scientific">Pomacea canaliculata</name>
    <name type="common">Golden apple snail</name>
    <dbReference type="NCBI Taxonomy" id="400727"/>
    <lineage>
        <taxon>Eukaryota</taxon>
        <taxon>Metazoa</taxon>
        <taxon>Spiralia</taxon>
        <taxon>Lophotrochozoa</taxon>
        <taxon>Mollusca</taxon>
        <taxon>Gastropoda</taxon>
        <taxon>Caenogastropoda</taxon>
        <taxon>Architaenioglossa</taxon>
        <taxon>Ampullarioidea</taxon>
        <taxon>Ampullariidae</taxon>
        <taxon>Pomacea</taxon>
    </lineage>
</organism>
<accession>A0A2T7P9P3</accession>
<dbReference type="EMBL" id="PZQS01000005">
    <property type="protein sequence ID" value="PVD30139.1"/>
    <property type="molecule type" value="Genomic_DNA"/>
</dbReference>
<evidence type="ECO:0000313" key="3">
    <source>
        <dbReference type="Proteomes" id="UP000245119"/>
    </source>
</evidence>
<reference evidence="2 3" key="1">
    <citation type="submission" date="2018-04" db="EMBL/GenBank/DDBJ databases">
        <title>The genome of golden apple snail Pomacea canaliculata provides insight into stress tolerance and invasive adaptation.</title>
        <authorList>
            <person name="Liu C."/>
            <person name="Liu B."/>
            <person name="Ren Y."/>
            <person name="Zhang Y."/>
            <person name="Wang H."/>
            <person name="Li S."/>
            <person name="Jiang F."/>
            <person name="Yin L."/>
            <person name="Zhang G."/>
            <person name="Qian W."/>
            <person name="Fan W."/>
        </authorList>
    </citation>
    <scope>NUCLEOTIDE SEQUENCE [LARGE SCALE GENOMIC DNA]</scope>
    <source>
        <strain evidence="2">SZHN2017</strain>
        <tissue evidence="2">Muscle</tissue>
    </source>
</reference>
<comment type="caution">
    <text evidence="2">The sequence shown here is derived from an EMBL/GenBank/DDBJ whole genome shotgun (WGS) entry which is preliminary data.</text>
</comment>
<protein>
    <submittedName>
        <fullName evidence="2">Uncharacterized protein</fullName>
    </submittedName>
</protein>
<feature type="region of interest" description="Disordered" evidence="1">
    <location>
        <begin position="1"/>
        <end position="20"/>
    </location>
</feature>
<proteinExistence type="predicted"/>
<keyword evidence="3" id="KW-1185">Reference proteome</keyword>
<name>A0A2T7P9P3_POMCA</name>
<sequence length="173" mass="20451">MPGPRYGSRHGTSRGEFLNQRGYFNPVPVDNYLSGDGKSHVYRGPGYYIPSERRWVTFVDYHSLPTETRRDAILMESEDQWREFQQKRDMKSFPMGITMSGHPDLHFKDPQPQLMPFKTKAWNRKWDGPGYFVPASNTWIQEHNGPGIPRDSYHFYNEEDWIKFRNMSQVAEK</sequence>
<evidence type="ECO:0000256" key="1">
    <source>
        <dbReference type="SAM" id="MobiDB-lite"/>
    </source>
</evidence>
<dbReference type="OrthoDB" id="6038736at2759"/>
<evidence type="ECO:0000313" key="2">
    <source>
        <dbReference type="EMBL" id="PVD30139.1"/>
    </source>
</evidence>
<dbReference type="AlphaFoldDB" id="A0A2T7P9P3"/>
<gene>
    <name evidence="2" type="ORF">C0Q70_09401</name>
</gene>
<dbReference type="Proteomes" id="UP000245119">
    <property type="component" value="Linkage Group LG5"/>
</dbReference>
<dbReference type="OMA" id="IHMDSED"/>